<protein>
    <submittedName>
        <fullName evidence="2">Uncharacterized protein</fullName>
    </submittedName>
</protein>
<proteinExistence type="predicted"/>
<accession>A0A4U6X213</accession>
<feature type="transmembrane region" description="Helical" evidence="1">
    <location>
        <begin position="12"/>
        <end position="31"/>
    </location>
</feature>
<sequence>MEAAASGTDLTMTTLTLVTAALVMILLALMLKKLLTFKKGIRALMLKVALNLVAPKTFTKVFPKLAYVKLVTINARALEASYPFLYACFCEVLRLYNTKTLSFISALAFSFNVTRVKVPIAKFTPLSRATKQLVRGSAVNNINILQQKG</sequence>
<keyword evidence="1" id="KW-0472">Membrane</keyword>
<reference evidence="2 3" key="1">
    <citation type="journal article" date="2019" name="PLoS ONE">
        <title>Comparative genome analysis indicates high evolutionary potential of pathogenicity genes in Colletotrichum tanaceti.</title>
        <authorList>
            <person name="Lelwala R.V."/>
            <person name="Korhonen P.K."/>
            <person name="Young N.D."/>
            <person name="Scott J.B."/>
            <person name="Ades P.A."/>
            <person name="Gasser R.B."/>
            <person name="Taylor P.W.J."/>
        </authorList>
    </citation>
    <scope>NUCLEOTIDE SEQUENCE [LARGE SCALE GENOMIC DNA]</scope>
    <source>
        <strain evidence="2">BRIP57314</strain>
    </source>
</reference>
<keyword evidence="3" id="KW-1185">Reference proteome</keyword>
<evidence type="ECO:0000313" key="2">
    <source>
        <dbReference type="EMBL" id="TKW49380.1"/>
    </source>
</evidence>
<name>A0A4U6X213_9PEZI</name>
<evidence type="ECO:0000313" key="3">
    <source>
        <dbReference type="Proteomes" id="UP000310108"/>
    </source>
</evidence>
<evidence type="ECO:0000256" key="1">
    <source>
        <dbReference type="SAM" id="Phobius"/>
    </source>
</evidence>
<organism evidence="2 3">
    <name type="scientific">Colletotrichum tanaceti</name>
    <dbReference type="NCBI Taxonomy" id="1306861"/>
    <lineage>
        <taxon>Eukaryota</taxon>
        <taxon>Fungi</taxon>
        <taxon>Dikarya</taxon>
        <taxon>Ascomycota</taxon>
        <taxon>Pezizomycotina</taxon>
        <taxon>Sordariomycetes</taxon>
        <taxon>Hypocreomycetidae</taxon>
        <taxon>Glomerellales</taxon>
        <taxon>Glomerellaceae</taxon>
        <taxon>Colletotrichum</taxon>
        <taxon>Colletotrichum destructivum species complex</taxon>
    </lineage>
</organism>
<dbReference type="Proteomes" id="UP000310108">
    <property type="component" value="Unassembled WGS sequence"/>
</dbReference>
<keyword evidence="1" id="KW-0812">Transmembrane</keyword>
<gene>
    <name evidence="2" type="ORF">CTA1_2336</name>
</gene>
<comment type="caution">
    <text evidence="2">The sequence shown here is derived from an EMBL/GenBank/DDBJ whole genome shotgun (WGS) entry which is preliminary data.</text>
</comment>
<keyword evidence="1" id="KW-1133">Transmembrane helix</keyword>
<dbReference type="AlphaFoldDB" id="A0A4U6X213"/>
<dbReference type="EMBL" id="PJEX01000556">
    <property type="protein sequence ID" value="TKW49380.1"/>
    <property type="molecule type" value="Genomic_DNA"/>
</dbReference>